<keyword evidence="2" id="KW-1185">Reference proteome</keyword>
<organism evidence="1 2">
    <name type="scientific">Sphingomonas cynarae</name>
    <dbReference type="NCBI Taxonomy" id="930197"/>
    <lineage>
        <taxon>Bacteria</taxon>
        <taxon>Pseudomonadati</taxon>
        <taxon>Pseudomonadota</taxon>
        <taxon>Alphaproteobacteria</taxon>
        <taxon>Sphingomonadales</taxon>
        <taxon>Sphingomonadaceae</taxon>
        <taxon>Sphingomonas</taxon>
    </lineage>
</organism>
<evidence type="ECO:0000313" key="1">
    <source>
        <dbReference type="EMBL" id="GAA3714496.1"/>
    </source>
</evidence>
<sequence>MDRFAIGGIAVRQVPSAFRNKRVREVHALPLGWRHLTQVDIHQIKALIRQQAAPGADLRSLECCLLLWSSLTTGRQPADLVKLTLRLAPKGERLADQLPGLIRRRGLWGWWLTAAAPSDQRRDKAHVLPQAACLYLPATQTIARLVERCIAARRTLSSGRDHMSGARQPLFTIGPALIGDVTALLASRHPVTGDRARRATTTPEALARWLPAELTGAPGGDIVPASIITGSIPTIGRSQSHYGAVPHRTLVDRYRGAIEAVDALSHYDVPGEALSSHLGDKFTPTDIAVAGLIRRLTEGLNDPDADAAERHLAMMRYTVALLSFALAHRGDAGTMPSKAQVHGETRLCWIRDKVIRGKSSRRMVWVCDTAFDQLQRYDHHLDLLQTIVSPPAASAIKALRCGRNVALFDMRDGRVEHWSVADAVKDTMRQGGLDKNAGRHWLRSKLVGRCSTETLHAFYGHGPVEDGSWDSGSALDPAAYRADLGRVLDPVLNAIDWIPRSVGEQVPVA</sequence>
<dbReference type="RefSeq" id="WP_344693638.1">
    <property type="nucleotide sequence ID" value="NZ_BAABBF010000005.1"/>
</dbReference>
<reference evidence="2" key="1">
    <citation type="journal article" date="2019" name="Int. J. Syst. Evol. Microbiol.">
        <title>The Global Catalogue of Microorganisms (GCM) 10K type strain sequencing project: providing services to taxonomists for standard genome sequencing and annotation.</title>
        <authorList>
            <consortium name="The Broad Institute Genomics Platform"/>
            <consortium name="The Broad Institute Genome Sequencing Center for Infectious Disease"/>
            <person name="Wu L."/>
            <person name="Ma J."/>
        </authorList>
    </citation>
    <scope>NUCLEOTIDE SEQUENCE [LARGE SCALE GENOMIC DNA]</scope>
    <source>
        <strain evidence="2">JCM 17498</strain>
    </source>
</reference>
<protein>
    <recommendedName>
        <fullName evidence="3">Tyr recombinase domain-containing protein</fullName>
    </recommendedName>
</protein>
<dbReference type="Proteomes" id="UP001500523">
    <property type="component" value="Unassembled WGS sequence"/>
</dbReference>
<accession>A0ABP7E7P7</accession>
<gene>
    <name evidence="1" type="ORF">GCM10022268_24040</name>
</gene>
<evidence type="ECO:0000313" key="2">
    <source>
        <dbReference type="Proteomes" id="UP001500523"/>
    </source>
</evidence>
<comment type="caution">
    <text evidence="1">The sequence shown here is derived from an EMBL/GenBank/DDBJ whole genome shotgun (WGS) entry which is preliminary data.</text>
</comment>
<dbReference type="EMBL" id="BAABBF010000005">
    <property type="protein sequence ID" value="GAA3714496.1"/>
    <property type="molecule type" value="Genomic_DNA"/>
</dbReference>
<proteinExistence type="predicted"/>
<evidence type="ECO:0008006" key="3">
    <source>
        <dbReference type="Google" id="ProtNLM"/>
    </source>
</evidence>
<name>A0ABP7E7P7_9SPHN</name>